<evidence type="ECO:0000259" key="4">
    <source>
        <dbReference type="Pfam" id="PF12928"/>
    </source>
</evidence>
<dbReference type="Pfam" id="PF12928">
    <property type="entry name" value="tRNA_int_end_N2"/>
    <property type="match status" value="1"/>
</dbReference>
<gene>
    <name evidence="5" type="ORF">PFICI_09176</name>
</gene>
<organism evidence="5 6">
    <name type="scientific">Pestalotiopsis fici (strain W106-1 / CGMCC3.15140)</name>
    <dbReference type="NCBI Taxonomy" id="1229662"/>
    <lineage>
        <taxon>Eukaryota</taxon>
        <taxon>Fungi</taxon>
        <taxon>Dikarya</taxon>
        <taxon>Ascomycota</taxon>
        <taxon>Pezizomycotina</taxon>
        <taxon>Sordariomycetes</taxon>
        <taxon>Xylariomycetidae</taxon>
        <taxon>Amphisphaeriales</taxon>
        <taxon>Sporocadaceae</taxon>
        <taxon>Pestalotiopsis</taxon>
    </lineage>
</organism>
<dbReference type="Proteomes" id="UP000030651">
    <property type="component" value="Unassembled WGS sequence"/>
</dbReference>
<feature type="compositionally biased region" description="Basic residues" evidence="3">
    <location>
        <begin position="464"/>
        <end position="475"/>
    </location>
</feature>
<comment type="similarity">
    <text evidence="1">Belongs to the SEN54 family.</text>
</comment>
<dbReference type="InterPro" id="IPR024336">
    <property type="entry name" value="tRNA_splic_suSen54_N"/>
</dbReference>
<protein>
    <recommendedName>
        <fullName evidence="4">tRNA-splicing endonuclease subunit Sen54 N-terminal domain-containing protein</fullName>
    </recommendedName>
</protein>
<dbReference type="GO" id="GO:0000379">
    <property type="term" value="P:tRNA-type intron splice site recognition and cleavage"/>
    <property type="evidence" value="ECO:0007669"/>
    <property type="project" value="TreeGrafter"/>
</dbReference>
<dbReference type="PANTHER" id="PTHR21027">
    <property type="entry name" value="TRNA-SPLICING ENDONUCLEASE SUBUNIT SEN54"/>
    <property type="match status" value="1"/>
</dbReference>
<evidence type="ECO:0000256" key="3">
    <source>
        <dbReference type="SAM" id="MobiDB-lite"/>
    </source>
</evidence>
<feature type="compositionally biased region" description="Gly residues" evidence="3">
    <location>
        <begin position="450"/>
        <end position="463"/>
    </location>
</feature>
<evidence type="ECO:0000256" key="2">
    <source>
        <dbReference type="ARBA" id="ARBA00022694"/>
    </source>
</evidence>
<dbReference type="OrthoDB" id="408683at2759"/>
<dbReference type="GeneID" id="19274189"/>
<dbReference type="EMBL" id="KI912114">
    <property type="protein sequence ID" value="ETS79323.1"/>
    <property type="molecule type" value="Genomic_DNA"/>
</dbReference>
<dbReference type="AlphaFoldDB" id="W3WZL8"/>
<evidence type="ECO:0000313" key="5">
    <source>
        <dbReference type="EMBL" id="ETS79323.1"/>
    </source>
</evidence>
<evidence type="ECO:0000313" key="6">
    <source>
        <dbReference type="Proteomes" id="UP000030651"/>
    </source>
</evidence>
<name>W3WZL8_PESFW</name>
<dbReference type="GO" id="GO:0000214">
    <property type="term" value="C:tRNA-intron endonuclease complex"/>
    <property type="evidence" value="ECO:0007669"/>
    <property type="project" value="TreeGrafter"/>
</dbReference>
<evidence type="ECO:0000256" key="1">
    <source>
        <dbReference type="ARBA" id="ARBA00005736"/>
    </source>
</evidence>
<dbReference type="OMA" id="MYMRLRH"/>
<dbReference type="PANTHER" id="PTHR21027:SF1">
    <property type="entry name" value="TRNA-SPLICING ENDONUCLEASE SUBUNIT SEN54"/>
    <property type="match status" value="1"/>
</dbReference>
<dbReference type="InterPro" id="IPR024337">
    <property type="entry name" value="tRNA_splic_suSen54"/>
</dbReference>
<dbReference type="eggNOG" id="KOG4772">
    <property type="taxonomic scope" value="Eukaryota"/>
</dbReference>
<keyword evidence="2" id="KW-0819">tRNA processing</keyword>
<dbReference type="HOGENOM" id="CLU_028449_2_0_1"/>
<accession>W3WZL8</accession>
<feature type="region of interest" description="Disordered" evidence="3">
    <location>
        <begin position="1"/>
        <end position="37"/>
    </location>
</feature>
<feature type="compositionally biased region" description="Low complexity" evidence="3">
    <location>
        <begin position="9"/>
        <end position="20"/>
    </location>
</feature>
<dbReference type="FunCoup" id="W3WZL8">
    <property type="interactions" value="55"/>
</dbReference>
<dbReference type="InParanoid" id="W3WZL8"/>
<feature type="domain" description="tRNA-splicing endonuclease subunit Sen54 N-terminal" evidence="4">
    <location>
        <begin position="90"/>
        <end position="178"/>
    </location>
</feature>
<dbReference type="STRING" id="1229662.W3WZL8"/>
<dbReference type="KEGG" id="pfy:PFICI_09176"/>
<reference evidence="6" key="1">
    <citation type="journal article" date="2015" name="BMC Genomics">
        <title>Genomic and transcriptomic analysis of the endophytic fungus Pestalotiopsis fici reveals its lifestyle and high potential for synthesis of natural products.</title>
        <authorList>
            <person name="Wang X."/>
            <person name="Zhang X."/>
            <person name="Liu L."/>
            <person name="Xiang M."/>
            <person name="Wang W."/>
            <person name="Sun X."/>
            <person name="Che Y."/>
            <person name="Guo L."/>
            <person name="Liu G."/>
            <person name="Guo L."/>
            <person name="Wang C."/>
            <person name="Yin W.B."/>
            <person name="Stadler M."/>
            <person name="Zhang X."/>
            <person name="Liu X."/>
        </authorList>
    </citation>
    <scope>NUCLEOTIDE SEQUENCE [LARGE SCALE GENOMIC DNA]</scope>
    <source>
        <strain evidence="6">W106-1 / CGMCC3.15140</strain>
    </source>
</reference>
<feature type="region of interest" description="Disordered" evidence="3">
    <location>
        <begin position="435"/>
        <end position="475"/>
    </location>
</feature>
<dbReference type="RefSeq" id="XP_007835948.1">
    <property type="nucleotide sequence ID" value="XM_007837757.1"/>
</dbReference>
<sequence length="475" mass="52804">MAFDDEDPTAAPLPAAGAHAVGSTMEGDEAPPTAEDDLLDEEVQDFRKFASALQKTQVSGKSIRKGEKDFESHGTRLQEGYLEASRRAMHDTLSYTRTHPPPSYIRGWYFPNHFSEETELGWSDRVVVVEEAKGAMFKAMGRAMKGRGANFAPAWDRTWLLPEEALYLVERGDLHLWWPEREIKDVFPLKTEGSDEDTKISREEMGIPLSFQAAYSLFIGKDGERGKISLEKYQVYANLRRCGYFVLRAAFATTESDALTQNPRPDSIWGWLLSLLSNDPAKPPKSYPAEGPLLKPGLYRSYKAVFQQLHLIQRHKPTPHVDASNPAQPPFDIFFHVFKSRPSFSKASPPPPDFRISVVNARTTSVPTITELSALLESTPWDPPDERMAAGLGPGFMQKRLKHGWRNAIVAVVDSGFTSYLRFTEMAFGEERLYETFDRPQGKGGKKGRGGPGGRGGRGGRGGGRGRGRGRGRGG</sequence>
<feature type="compositionally biased region" description="Acidic residues" evidence="3">
    <location>
        <begin position="26"/>
        <end position="37"/>
    </location>
</feature>
<keyword evidence="6" id="KW-1185">Reference proteome</keyword>
<proteinExistence type="inferred from homology"/>